<evidence type="ECO:0000313" key="2">
    <source>
        <dbReference type="Proteomes" id="UP000805193"/>
    </source>
</evidence>
<reference evidence="1 2" key="1">
    <citation type="journal article" date="2020" name="Cell">
        <title>Large-Scale Comparative Analyses of Tick Genomes Elucidate Their Genetic Diversity and Vector Capacities.</title>
        <authorList>
            <consortium name="Tick Genome and Microbiome Consortium (TIGMIC)"/>
            <person name="Jia N."/>
            <person name="Wang J."/>
            <person name="Shi W."/>
            <person name="Du L."/>
            <person name="Sun Y."/>
            <person name="Zhan W."/>
            <person name="Jiang J.F."/>
            <person name="Wang Q."/>
            <person name="Zhang B."/>
            <person name="Ji P."/>
            <person name="Bell-Sakyi L."/>
            <person name="Cui X.M."/>
            <person name="Yuan T.T."/>
            <person name="Jiang B.G."/>
            <person name="Yang W.F."/>
            <person name="Lam T.T."/>
            <person name="Chang Q.C."/>
            <person name="Ding S.J."/>
            <person name="Wang X.J."/>
            <person name="Zhu J.G."/>
            <person name="Ruan X.D."/>
            <person name="Zhao L."/>
            <person name="Wei J.T."/>
            <person name="Ye R.Z."/>
            <person name="Que T.C."/>
            <person name="Du C.H."/>
            <person name="Zhou Y.H."/>
            <person name="Cheng J.X."/>
            <person name="Dai P.F."/>
            <person name="Guo W.B."/>
            <person name="Han X.H."/>
            <person name="Huang E.J."/>
            <person name="Li L.F."/>
            <person name="Wei W."/>
            <person name="Gao Y.C."/>
            <person name="Liu J.Z."/>
            <person name="Shao H.Z."/>
            <person name="Wang X."/>
            <person name="Wang C.C."/>
            <person name="Yang T.C."/>
            <person name="Huo Q.B."/>
            <person name="Li W."/>
            <person name="Chen H.Y."/>
            <person name="Chen S.E."/>
            <person name="Zhou L.G."/>
            <person name="Ni X.B."/>
            <person name="Tian J.H."/>
            <person name="Sheng Y."/>
            <person name="Liu T."/>
            <person name="Pan Y.S."/>
            <person name="Xia L.Y."/>
            <person name="Li J."/>
            <person name="Zhao F."/>
            <person name="Cao W.C."/>
        </authorList>
    </citation>
    <scope>NUCLEOTIDE SEQUENCE [LARGE SCALE GENOMIC DNA]</scope>
    <source>
        <strain evidence="1">Iper-2018</strain>
    </source>
</reference>
<organism evidence="1 2">
    <name type="scientific">Ixodes persulcatus</name>
    <name type="common">Taiga tick</name>
    <dbReference type="NCBI Taxonomy" id="34615"/>
    <lineage>
        <taxon>Eukaryota</taxon>
        <taxon>Metazoa</taxon>
        <taxon>Ecdysozoa</taxon>
        <taxon>Arthropoda</taxon>
        <taxon>Chelicerata</taxon>
        <taxon>Arachnida</taxon>
        <taxon>Acari</taxon>
        <taxon>Parasitiformes</taxon>
        <taxon>Ixodida</taxon>
        <taxon>Ixodoidea</taxon>
        <taxon>Ixodidae</taxon>
        <taxon>Ixodinae</taxon>
        <taxon>Ixodes</taxon>
    </lineage>
</organism>
<accession>A0AC60QI23</accession>
<sequence length="2164" mass="247797">MAEDPDPTDYLYVSLETKRKDQTKPYDGKKMVWVPDEKEGFILGNISSTKGDMVTVDCPGGERVFKKDQLQQVNPPKFEKCEDMSSLTYLNDASVLHNLKERYYCHLIYRTVKKELLQQVNPPKYEKCEDMSNMTYLNDASVLYVLKERYYADLIYTYSGLFCVAINPYKRFPIYTKRVVEIYKGRRRTEVPPHVFAVSDGAYMDMLANRENQSMLITGESGAGKTENTKKVIAYFAHVGASSKKEEVKKDTKKGNLEDQVVQTNPVLESFGNAKTVRNDNSSRFGKFIRIHFDLLEKARVISQQPAERSYHIFYQLMSGKIAGLKDKLLLSNNVNDYHFVSQGKTSIEGVDDGEELLVTDTAFDVLGFTDEEKENIYKVTAAVMHFGCLKFKQRPREEQAEADGTEEGERVAHLLGLNAADLYKNLLKPRIKVGTEFVTQGRNITQVTASVGALSKAIFDRLFKWLVKRVNETLDTKQKRQHFIGVLDIAGFEIFDLNSFEQLCINFTNEKLQQFFNHHMFVLEQEEYKREGIEWEFIDFGLDLQACIELIEKYNGFEQICINFTNEKLQQFFNHHMFVLEQEEYKREGIEWVFIDFGLDLQACIELIEKPMGLLSIMEEESMFPKATDQTFLEKLKTNHLGKSPNFIKPKPPKPNQTEAHFAIVHYAGTVPYNLTGWLEKNKDPLNDCVVDQFKKGSNLLLQAIFEDHPGLGGGDDKGGKGGRKKGSGFQTVSGLYREQLNKLMTTLRSTQPHFVRCIIPNETKSAGVIDSHLVMHQLTCNGVLEGIRICRKGFPNRMIYPDFKQRYTILAPNALPKGFVDARAATEKLLEATKLDTSEFQLGITKIFFRAGVLGRLEEMRDERLGKIMTMIQAAVRWYICKKHFQKLKEQRVALLVIQRNLRKFLQLRNWLWWKLYSKVKPLLSAVRVEDELKAMEEKLKKTEEALAKEEKLRKELEEHNVKVLQEKNDLFLQLEAERMGAGDVEERLNKALTQKGDLESQLADLNDRLSHEEDAHASLSQTKKKLEGEISGLKKDIEDMELALQKAEQDKATKDHQIRNLNDEIQHQDELINKLNKEKKHLQEASQKTSEDLQATEDKVNHLNKVKAKLEQTLDELEDSLEREKKARGDIEKNKRKVEGDLKLAQEAVADLEKNKKEMEQNLQRKEKEMASLAAKLEDEQALVAKLQKQIKELQPCVTQGSKHIYGGPEVCCRPSSSDAGVSVPSRRSSRTGLPLPSPSRAFPSRPSETHWITMDADPQVNGVLNGTANGVSNGDYLPSRPTPTTTSRPLARRSAGDALEDDSFYPLQKGPYMSPNYRLSAQSKKLVRQAQEPILSSSPATVHIIYEAEKQRADLAREIEELSERLEESGGATSSQIELNKRREAELSKLRRDLEESNLQHEQAMSNLRKKHNDTVAEMSEQIDQLNKHKAKVEKEKSQMKSELDDVRANFDHLNKDKANAEKQVKQLEVQLADAQFKVDEMNRTLNDLDGGKKKLAVENSELQRQLEESESQVAQLNKIKASLATQLEEAKRMADEEARERAAILGKYRNLEHDLDNLRESVEEEQEAKADFQRQLSKANAEAQLWRSKYESEGLARLEELEEAKRKLHGKLQEAEEAMEQLNAKCSGLEKTKSHLQGEIEDMSIEVDKANALASSLEKRQKGCRKVIAEWKAKVDDLAAELDASQKECRNYSTEVFKLRAAYEESQEHYESVKRENKNLQDEVKDLMDQLGEGGRSVHELEKSRKRLEMEKEELQAALEEAEAALEQEENKVLRAQLELSQVRQEIDRRIQEKEEEFENTRKNHQRALDSMQASLEAEAKGKAEALRLKKKLESDINELEIALDHANKANAEAQKNLKKYQQNVKDLQGALEEEQRARDEAREQYASAERRCNAMHGELEESRQLLEQSDRARRAGEAELSEMHEQVNELSANTASLSVAKRKLEGEMQALQADLDEVLNEAKQSEEKAKKAMVDAARLADELRAEQDHALQQEKLRKSLEQQMKELQVRLDEAEAAALKGGKKIIQKLEQKVRELENELENEQRRHGDAAKNFRKGERRIKELQFQAEEDRKNHERMQDLVDKLQQKIKTYKRQIEEAEEIAALNLAKFRKVQQELEDAEERADMAENTLAKLRAKNRSSASVGRAMSPGVGTPLRT</sequence>
<evidence type="ECO:0000313" key="1">
    <source>
        <dbReference type="EMBL" id="KAG0433547.1"/>
    </source>
</evidence>
<dbReference type="Proteomes" id="UP000805193">
    <property type="component" value="Unassembled WGS sequence"/>
</dbReference>
<proteinExistence type="predicted"/>
<dbReference type="EMBL" id="JABSTQ010009049">
    <property type="protein sequence ID" value="KAG0433547.1"/>
    <property type="molecule type" value="Genomic_DNA"/>
</dbReference>
<protein>
    <submittedName>
        <fullName evidence="1">Uncharacterized protein</fullName>
    </submittedName>
</protein>
<gene>
    <name evidence="1" type="ORF">HPB47_019820</name>
</gene>
<name>A0AC60QI23_IXOPE</name>
<keyword evidence="2" id="KW-1185">Reference proteome</keyword>
<comment type="caution">
    <text evidence="1">The sequence shown here is derived from an EMBL/GenBank/DDBJ whole genome shotgun (WGS) entry which is preliminary data.</text>
</comment>